<dbReference type="AlphaFoldDB" id="R6TR33"/>
<evidence type="ECO:0000313" key="1">
    <source>
        <dbReference type="EMBL" id="CDC72274.1"/>
    </source>
</evidence>
<comment type="caution">
    <text evidence="1">The sequence shown here is derived from an EMBL/GenBank/DDBJ whole genome shotgun (WGS) entry which is preliminary data.</text>
</comment>
<protein>
    <submittedName>
        <fullName evidence="1">Uncharacterized protein</fullName>
    </submittedName>
</protein>
<dbReference type="EMBL" id="CBFW010000102">
    <property type="protein sequence ID" value="CDC72274.1"/>
    <property type="molecule type" value="Genomic_DNA"/>
</dbReference>
<dbReference type="Proteomes" id="UP000017938">
    <property type="component" value="Unassembled WGS sequence"/>
</dbReference>
<name>R6TR33_9BACT</name>
<accession>R6TR33</accession>
<evidence type="ECO:0000313" key="2">
    <source>
        <dbReference type="Proteomes" id="UP000017938"/>
    </source>
</evidence>
<gene>
    <name evidence="1" type="ORF">BN580_00996</name>
</gene>
<sequence>MLFKTLVFYDNEGIGYIFVEVGILDPAALFSGTEAFRRKIDIFSVGIKIPDTRRKILVLYKVGKIVNACVDVILCIKQERAADNHAGDYSDKAQRHYNAEHPPEEPQNCFSDQSDGNGKFVAPVYITRFSAHEKRYLLSEKDDNIVTPIFELIMNEFEICGLSPQNNASVSENFLKLHCHKRSCPDAKTALHVFPG</sequence>
<reference evidence="1" key="1">
    <citation type="submission" date="2012-11" db="EMBL/GenBank/DDBJ databases">
        <title>Dependencies among metagenomic species, viruses, plasmids and units of genetic variation.</title>
        <authorList>
            <person name="Nielsen H.B."/>
            <person name="Almeida M."/>
            <person name="Juncker A.S."/>
            <person name="Rasmussen S."/>
            <person name="Li J."/>
            <person name="Sunagawa S."/>
            <person name="Plichta D."/>
            <person name="Gautier L."/>
            <person name="Le Chatelier E."/>
            <person name="Peletier E."/>
            <person name="Bonde I."/>
            <person name="Nielsen T."/>
            <person name="Manichanh C."/>
            <person name="Arumugam M."/>
            <person name="Batto J."/>
            <person name="Santos M.B.Q.D."/>
            <person name="Blom N."/>
            <person name="Borruel N."/>
            <person name="Burgdorf K.S."/>
            <person name="Boumezbeur F."/>
            <person name="Casellas F."/>
            <person name="Dore J."/>
            <person name="Guarner F."/>
            <person name="Hansen T."/>
            <person name="Hildebrand F."/>
            <person name="Kaas R.S."/>
            <person name="Kennedy S."/>
            <person name="Kristiansen K."/>
            <person name="Kultima J.R."/>
            <person name="Leonard P."/>
            <person name="Levenez F."/>
            <person name="Lund O."/>
            <person name="Moumen B."/>
            <person name="Le Paslier D."/>
            <person name="Pons N."/>
            <person name="Pedersen O."/>
            <person name="Prifti E."/>
            <person name="Qin J."/>
            <person name="Raes J."/>
            <person name="Tap J."/>
            <person name="Tims S."/>
            <person name="Ussery D.W."/>
            <person name="Yamada T."/>
            <person name="MetaHit consortium"/>
            <person name="Renault P."/>
            <person name="Sicheritz-Ponten T."/>
            <person name="Bork P."/>
            <person name="Wang J."/>
            <person name="Brunak S."/>
            <person name="Ehrlich S.D."/>
        </authorList>
    </citation>
    <scope>NUCLEOTIDE SEQUENCE [LARGE SCALE GENOMIC DNA]</scope>
</reference>
<organism evidence="1 2">
    <name type="scientific">Candidatus Colimorpha enterica</name>
    <dbReference type="NCBI Taxonomy" id="3083063"/>
    <lineage>
        <taxon>Bacteria</taxon>
        <taxon>Pseudomonadati</taxon>
        <taxon>Bacteroidota</taxon>
        <taxon>Bacteroidia</taxon>
        <taxon>Bacteroidales</taxon>
        <taxon>Candidatus Colimorpha</taxon>
    </lineage>
</organism>
<proteinExistence type="predicted"/>